<keyword evidence="14" id="KW-1185">Reference proteome</keyword>
<protein>
    <recommendedName>
        <fullName evidence="5">Palmitoyl-protein thioesterase ABHD10, mitochondrial</fullName>
        <ecNumber evidence="4">3.1.1.93</ecNumber>
        <ecNumber evidence="1">3.1.2.22</ecNumber>
    </recommendedName>
    <alternativeName>
        <fullName evidence="7">Acyl-protein thioesterase ABHD10</fullName>
    </alternativeName>
    <alternativeName>
        <fullName evidence="8">Alpha/beta hydrolase domain-containing protein 10</fullName>
    </alternativeName>
    <alternativeName>
        <fullName evidence="6">Mycophenolic acid acyl-glucuronide esterase, mitochondrial</fullName>
    </alternativeName>
</protein>
<comment type="function">
    <text evidence="9">Acts as an acyl-protein thioesterase that hydrolyzes fatty acids from acylated residues in proteins. Regulates the mitochondrial S-depalmitoylation of the nucleophilic active site residue of peroxiredoxin-5/PRDX5, a key antioxidant protein, therefore modulating mitochondrial antioxidant ability. Also catalyzes the deglucuronidation of mycophenolic acid acyl-glucuronide, an active metabolite of the immunosuppressant drug mycophenolate.</text>
</comment>
<evidence type="ECO:0000256" key="7">
    <source>
        <dbReference type="ARBA" id="ARBA00042645"/>
    </source>
</evidence>
<gene>
    <name evidence="13" type="ORF">HNQ60_003495</name>
</gene>
<dbReference type="Proteomes" id="UP000588068">
    <property type="component" value="Unassembled WGS sequence"/>
</dbReference>
<evidence type="ECO:0000256" key="9">
    <source>
        <dbReference type="ARBA" id="ARBA00046047"/>
    </source>
</evidence>
<evidence type="ECO:0000256" key="10">
    <source>
        <dbReference type="ARBA" id="ARBA00047409"/>
    </source>
</evidence>
<sequence length="175" mass="19258">MSDSRPHVVFSHGLDGEPWGTKIVALARVAEARGYVVESVDYRGMEAPARIEKLIKVARDLPHPLVLVGSSLGGHVAATASTQVPTRAMFLMAPAFYMPGYEQYTPVPAACPIEIVHGWRDDVVLPQNSIRFAQQYRATLHLIDSDHRLTAELPDICNLFDLFLQRLAGEPVTAV</sequence>
<feature type="domain" description="AB hydrolase-1" evidence="12">
    <location>
        <begin position="8"/>
        <end position="126"/>
    </location>
</feature>
<dbReference type="GO" id="GO:0102390">
    <property type="term" value="F:mycophenolic acid acyl-glucuronide esterase activity"/>
    <property type="evidence" value="ECO:0007669"/>
    <property type="project" value="UniProtKB-EC"/>
</dbReference>
<evidence type="ECO:0000313" key="13">
    <source>
        <dbReference type="EMBL" id="MBB6094608.1"/>
    </source>
</evidence>
<evidence type="ECO:0000256" key="11">
    <source>
        <dbReference type="ARBA" id="ARBA00047972"/>
    </source>
</evidence>
<evidence type="ECO:0000256" key="5">
    <source>
        <dbReference type="ARBA" id="ARBA00039314"/>
    </source>
</evidence>
<organism evidence="13 14">
    <name type="scientific">Povalibacter uvarum</name>
    <dbReference type="NCBI Taxonomy" id="732238"/>
    <lineage>
        <taxon>Bacteria</taxon>
        <taxon>Pseudomonadati</taxon>
        <taxon>Pseudomonadota</taxon>
        <taxon>Gammaproteobacteria</taxon>
        <taxon>Steroidobacterales</taxon>
        <taxon>Steroidobacteraceae</taxon>
        <taxon>Povalibacter</taxon>
    </lineage>
</organism>
<dbReference type="RefSeq" id="WP_184334020.1">
    <property type="nucleotide sequence ID" value="NZ_JACHHZ010000004.1"/>
</dbReference>
<evidence type="ECO:0000256" key="1">
    <source>
        <dbReference type="ARBA" id="ARBA00012423"/>
    </source>
</evidence>
<evidence type="ECO:0000256" key="8">
    <source>
        <dbReference type="ARBA" id="ARBA00042704"/>
    </source>
</evidence>
<keyword evidence="2" id="KW-0378">Hydrolase</keyword>
<name>A0A841HR95_9GAMM</name>
<dbReference type="PANTHER" id="PTHR16138:SF7">
    <property type="entry name" value="PALMITOYL-PROTEIN THIOESTERASE ABHD10, MITOCHONDRIAL"/>
    <property type="match status" value="1"/>
</dbReference>
<dbReference type="Pfam" id="PF12697">
    <property type="entry name" value="Abhydrolase_6"/>
    <property type="match status" value="1"/>
</dbReference>
<dbReference type="InterPro" id="IPR029058">
    <property type="entry name" value="AB_hydrolase_fold"/>
</dbReference>
<evidence type="ECO:0000256" key="3">
    <source>
        <dbReference type="ARBA" id="ARBA00022946"/>
    </source>
</evidence>
<evidence type="ECO:0000256" key="2">
    <source>
        <dbReference type="ARBA" id="ARBA00022801"/>
    </source>
</evidence>
<dbReference type="SUPFAM" id="SSF53474">
    <property type="entry name" value="alpha/beta-Hydrolases"/>
    <property type="match status" value="1"/>
</dbReference>
<dbReference type="GO" id="GO:0004553">
    <property type="term" value="F:hydrolase activity, hydrolyzing O-glycosyl compounds"/>
    <property type="evidence" value="ECO:0007669"/>
    <property type="project" value="TreeGrafter"/>
</dbReference>
<comment type="catalytic activity">
    <reaction evidence="11">
        <text>mycophenolic acid O-acyl-beta-D-glucuronide + H2O = mycophenolate + D-glucuronate + H(+)</text>
        <dbReference type="Rhea" id="RHEA:34179"/>
        <dbReference type="ChEBI" id="CHEBI:15377"/>
        <dbReference type="ChEBI" id="CHEBI:15378"/>
        <dbReference type="ChEBI" id="CHEBI:58720"/>
        <dbReference type="ChEBI" id="CHEBI:62932"/>
        <dbReference type="ChEBI" id="CHEBI:66982"/>
        <dbReference type="EC" id="3.1.1.93"/>
    </reaction>
    <physiologicalReaction direction="left-to-right" evidence="11">
        <dbReference type="Rhea" id="RHEA:34180"/>
    </physiologicalReaction>
</comment>
<proteinExistence type="predicted"/>
<dbReference type="PANTHER" id="PTHR16138">
    <property type="entry name" value="MYCOPHENOLIC ACID ACYL-GLUCURONIDE ESTERASE, MITOCHONDRIAL"/>
    <property type="match status" value="1"/>
</dbReference>
<dbReference type="Gene3D" id="3.40.50.1820">
    <property type="entry name" value="alpha/beta hydrolase"/>
    <property type="match status" value="1"/>
</dbReference>
<dbReference type="EMBL" id="JACHHZ010000004">
    <property type="protein sequence ID" value="MBB6094608.1"/>
    <property type="molecule type" value="Genomic_DNA"/>
</dbReference>
<dbReference type="EC" id="3.1.2.22" evidence="1"/>
<evidence type="ECO:0000259" key="12">
    <source>
        <dbReference type="Pfam" id="PF12697"/>
    </source>
</evidence>
<accession>A0A841HR95</accession>
<dbReference type="EC" id="3.1.1.93" evidence="4"/>
<dbReference type="GO" id="GO:0008474">
    <property type="term" value="F:palmitoyl-(protein) hydrolase activity"/>
    <property type="evidence" value="ECO:0007669"/>
    <property type="project" value="UniProtKB-EC"/>
</dbReference>
<evidence type="ECO:0000313" key="14">
    <source>
        <dbReference type="Proteomes" id="UP000588068"/>
    </source>
</evidence>
<keyword evidence="3" id="KW-0809">Transit peptide</keyword>
<dbReference type="AlphaFoldDB" id="A0A841HR95"/>
<comment type="catalytic activity">
    <reaction evidence="10">
        <text>S-hexadecanoyl-L-cysteinyl-[protein] + H2O = L-cysteinyl-[protein] + hexadecanoate + H(+)</text>
        <dbReference type="Rhea" id="RHEA:19233"/>
        <dbReference type="Rhea" id="RHEA-COMP:10131"/>
        <dbReference type="Rhea" id="RHEA-COMP:11032"/>
        <dbReference type="ChEBI" id="CHEBI:7896"/>
        <dbReference type="ChEBI" id="CHEBI:15377"/>
        <dbReference type="ChEBI" id="CHEBI:15378"/>
        <dbReference type="ChEBI" id="CHEBI:29950"/>
        <dbReference type="ChEBI" id="CHEBI:74151"/>
        <dbReference type="EC" id="3.1.2.22"/>
    </reaction>
    <physiologicalReaction direction="left-to-right" evidence="10">
        <dbReference type="Rhea" id="RHEA:19234"/>
    </physiologicalReaction>
</comment>
<dbReference type="InterPro" id="IPR000073">
    <property type="entry name" value="AB_hydrolase_1"/>
</dbReference>
<dbReference type="InterPro" id="IPR052382">
    <property type="entry name" value="ABHD10_acyl-thioesterase"/>
</dbReference>
<reference evidence="13 14" key="1">
    <citation type="submission" date="2020-08" db="EMBL/GenBank/DDBJ databases">
        <title>Genomic Encyclopedia of Type Strains, Phase IV (KMG-IV): sequencing the most valuable type-strain genomes for metagenomic binning, comparative biology and taxonomic classification.</title>
        <authorList>
            <person name="Goeker M."/>
        </authorList>
    </citation>
    <scope>NUCLEOTIDE SEQUENCE [LARGE SCALE GENOMIC DNA]</scope>
    <source>
        <strain evidence="13 14">DSM 26723</strain>
    </source>
</reference>
<comment type="caution">
    <text evidence="13">The sequence shown here is derived from an EMBL/GenBank/DDBJ whole genome shotgun (WGS) entry which is preliminary data.</text>
</comment>
<evidence type="ECO:0000256" key="6">
    <source>
        <dbReference type="ARBA" id="ARBA00041520"/>
    </source>
</evidence>
<evidence type="ECO:0000256" key="4">
    <source>
        <dbReference type="ARBA" id="ARBA00039132"/>
    </source>
</evidence>